<reference evidence="6 7" key="1">
    <citation type="submission" date="2020-04" db="EMBL/GenBank/DDBJ databases">
        <title>Novel Mycoplasma species detected in Phocoena phocoena (harbor porpoise) from the USA.</title>
        <authorList>
            <person name="Volokhov D.V."/>
        </authorList>
    </citation>
    <scope>NUCLEOTIDE SEQUENCE [LARGE SCALE GENOMIC DNA]</scope>
    <source>
        <strain evidence="6 7">C264-NAS</strain>
    </source>
</reference>
<protein>
    <recommendedName>
        <fullName evidence="3">Ribosome biogenesis GTPase A</fullName>
    </recommendedName>
</protein>
<sequence length="280" mass="32061">MIHWFPGHMAKQFKLLKEKYKIFDLFIIILDSRIPISSFNKDIYQIANNKPMLFIFNKSDKSDVNKLQGFLDDYRKWGKVLVTNLKSNTAYTKINAKLNEFYVELKKKNEAKGKLTPSLKCIVLGVPNVGKSTFINLMSKTKSAKVGANAGITRSEQWINCKNYLLLDTPGLLMPKLSDNEVGAKLALVGSIRYEAINQNELIIELYKLVSKYYPQHLENLGISASIDETEIFENISKLAQIKNFLAKNNTFNLDKAIKFLIIYFKELNNVIFDTKENNA</sequence>
<comment type="function">
    <text evidence="3">Required for a late step of 50S ribosomal subunit assembly. Has GTPase activity.</text>
</comment>
<feature type="binding site" evidence="4">
    <location>
        <begin position="57"/>
        <end position="60"/>
    </location>
    <ligand>
        <name>GTP</name>
        <dbReference type="ChEBI" id="CHEBI:37565"/>
    </ligand>
</feature>
<dbReference type="GO" id="GO:0005525">
    <property type="term" value="F:GTP binding"/>
    <property type="evidence" value="ECO:0007669"/>
    <property type="project" value="UniProtKB-KW"/>
</dbReference>
<dbReference type="InterPro" id="IPR023179">
    <property type="entry name" value="GTP-bd_ortho_bundle_sf"/>
</dbReference>
<dbReference type="InterPro" id="IPR016478">
    <property type="entry name" value="GTPase_MTG1"/>
</dbReference>
<evidence type="ECO:0000256" key="4">
    <source>
        <dbReference type="PIRSR" id="PIRSR006230-1"/>
    </source>
</evidence>
<organism evidence="6 7">
    <name type="scientific">Mycoplasma phocoeninasale</name>
    <dbReference type="NCBI Taxonomy" id="2726117"/>
    <lineage>
        <taxon>Bacteria</taxon>
        <taxon>Bacillati</taxon>
        <taxon>Mycoplasmatota</taxon>
        <taxon>Mollicutes</taxon>
        <taxon>Mycoplasmataceae</taxon>
        <taxon>Mycoplasma</taxon>
    </lineage>
</organism>
<comment type="similarity">
    <text evidence="3">Belongs to the TRAFAC class YlqF/YawG GTPase family. MTG1 subfamily.</text>
</comment>
<evidence type="ECO:0000259" key="5">
    <source>
        <dbReference type="Pfam" id="PF01926"/>
    </source>
</evidence>
<accession>A0A858U5W5</accession>
<keyword evidence="3" id="KW-0963">Cytoplasm</keyword>
<keyword evidence="7" id="KW-1185">Reference proteome</keyword>
<dbReference type="AlphaFoldDB" id="A0A858U5W5"/>
<dbReference type="RefSeq" id="WP_169580478.1">
    <property type="nucleotide sequence ID" value="NZ_CP051480.1"/>
</dbReference>
<dbReference type="Proteomes" id="UP000501728">
    <property type="component" value="Chromosome"/>
</dbReference>
<dbReference type="GO" id="GO:0005737">
    <property type="term" value="C:cytoplasm"/>
    <property type="evidence" value="ECO:0007669"/>
    <property type="project" value="UniProtKB-SubCell"/>
</dbReference>
<feature type="binding site" evidence="4">
    <location>
        <begin position="128"/>
        <end position="133"/>
    </location>
    <ligand>
        <name>GTP</name>
        <dbReference type="ChEBI" id="CHEBI:37565"/>
    </ligand>
</feature>
<evidence type="ECO:0000256" key="1">
    <source>
        <dbReference type="ARBA" id="ARBA00022741"/>
    </source>
</evidence>
<dbReference type="PANTHER" id="PTHR45782:SF4">
    <property type="entry name" value="MITOCHONDRIAL RIBOSOME-ASSOCIATED GTPASE 1"/>
    <property type="match status" value="1"/>
</dbReference>
<keyword evidence="2 3" id="KW-0342">GTP-binding</keyword>
<evidence type="ECO:0000256" key="3">
    <source>
        <dbReference type="PIRNR" id="PIRNR006230"/>
    </source>
</evidence>
<proteinExistence type="inferred from homology"/>
<dbReference type="EMBL" id="CP051480">
    <property type="protein sequence ID" value="QJG66655.1"/>
    <property type="molecule type" value="Genomic_DNA"/>
</dbReference>
<gene>
    <name evidence="6" type="primary">ylqF</name>
    <name evidence="6" type="ORF">HGG64_03030</name>
</gene>
<dbReference type="CDD" id="cd01856">
    <property type="entry name" value="YlqF"/>
    <property type="match status" value="1"/>
</dbReference>
<dbReference type="InterPro" id="IPR006073">
    <property type="entry name" value="GTP-bd"/>
</dbReference>
<dbReference type="KEGG" id="mphn:HGG64_03030"/>
<dbReference type="InterPro" id="IPR027417">
    <property type="entry name" value="P-loop_NTPase"/>
</dbReference>
<dbReference type="NCBIfam" id="TIGR03596">
    <property type="entry name" value="GTPase_YlqF"/>
    <property type="match status" value="1"/>
</dbReference>
<evidence type="ECO:0000256" key="2">
    <source>
        <dbReference type="ARBA" id="ARBA00023134"/>
    </source>
</evidence>
<dbReference type="InterPro" id="IPR019991">
    <property type="entry name" value="GTP-bd_ribosome_bgen"/>
</dbReference>
<dbReference type="GO" id="GO:0003924">
    <property type="term" value="F:GTPase activity"/>
    <property type="evidence" value="ECO:0007669"/>
    <property type="project" value="TreeGrafter"/>
</dbReference>
<dbReference type="Pfam" id="PF01926">
    <property type="entry name" value="MMR_HSR1"/>
    <property type="match status" value="1"/>
</dbReference>
<keyword evidence="1 3" id="KW-0547">Nucleotide-binding</keyword>
<dbReference type="SUPFAM" id="SSF52540">
    <property type="entry name" value="P-loop containing nucleoside triphosphate hydrolases"/>
    <property type="match status" value="1"/>
</dbReference>
<dbReference type="PIRSF" id="PIRSF006230">
    <property type="entry name" value="MG442"/>
    <property type="match status" value="1"/>
</dbReference>
<dbReference type="Gene3D" id="3.40.50.300">
    <property type="entry name" value="P-loop containing nucleotide triphosphate hydrolases"/>
    <property type="match status" value="1"/>
</dbReference>
<feature type="domain" description="G" evidence="5">
    <location>
        <begin position="121"/>
        <end position="206"/>
    </location>
</feature>
<comment type="subcellular location">
    <subcellularLocation>
        <location evidence="3">Cytoplasm</location>
    </subcellularLocation>
</comment>
<feature type="binding site" evidence="4">
    <location>
        <position position="171"/>
    </location>
    <ligand>
        <name>GTP</name>
        <dbReference type="ChEBI" id="CHEBI:37565"/>
    </ligand>
</feature>
<evidence type="ECO:0000313" key="7">
    <source>
        <dbReference type="Proteomes" id="UP000501728"/>
    </source>
</evidence>
<evidence type="ECO:0000313" key="6">
    <source>
        <dbReference type="EMBL" id="QJG66655.1"/>
    </source>
</evidence>
<dbReference type="GO" id="GO:0006412">
    <property type="term" value="P:translation"/>
    <property type="evidence" value="ECO:0007669"/>
    <property type="project" value="TreeGrafter"/>
</dbReference>
<dbReference type="PANTHER" id="PTHR45782">
    <property type="entry name" value="MITOCHONDRIAL RIBOSOME-ASSOCIATED GTPASE 1"/>
    <property type="match status" value="1"/>
</dbReference>
<name>A0A858U5W5_9MOLU</name>
<dbReference type="Gene3D" id="1.10.1580.10">
    <property type="match status" value="1"/>
</dbReference>